<gene>
    <name evidence="1" type="ORF">KUCAC02_002678</name>
</gene>
<keyword evidence="2" id="KW-1185">Reference proteome</keyword>
<accession>A0ACB9XVI4</accession>
<evidence type="ECO:0000313" key="1">
    <source>
        <dbReference type="EMBL" id="KAI4831077.1"/>
    </source>
</evidence>
<dbReference type="Proteomes" id="UP001057452">
    <property type="component" value="Chromosome 3"/>
</dbReference>
<dbReference type="EMBL" id="CM043787">
    <property type="protein sequence ID" value="KAI4831077.1"/>
    <property type="molecule type" value="Genomic_DNA"/>
</dbReference>
<organism evidence="1 2">
    <name type="scientific">Chaenocephalus aceratus</name>
    <name type="common">Blackfin icefish</name>
    <name type="synonym">Chaenichthys aceratus</name>
    <dbReference type="NCBI Taxonomy" id="36190"/>
    <lineage>
        <taxon>Eukaryota</taxon>
        <taxon>Metazoa</taxon>
        <taxon>Chordata</taxon>
        <taxon>Craniata</taxon>
        <taxon>Vertebrata</taxon>
        <taxon>Euteleostomi</taxon>
        <taxon>Actinopterygii</taxon>
        <taxon>Neopterygii</taxon>
        <taxon>Teleostei</taxon>
        <taxon>Neoteleostei</taxon>
        <taxon>Acanthomorphata</taxon>
        <taxon>Eupercaria</taxon>
        <taxon>Perciformes</taxon>
        <taxon>Notothenioidei</taxon>
        <taxon>Channichthyidae</taxon>
        <taxon>Chaenocephalus</taxon>
    </lineage>
</organism>
<reference evidence="1" key="1">
    <citation type="submission" date="2022-05" db="EMBL/GenBank/DDBJ databases">
        <title>Chromosome-level genome of Chaenocephalus aceratus.</title>
        <authorList>
            <person name="Park H."/>
        </authorList>
    </citation>
    <scope>NUCLEOTIDE SEQUENCE</scope>
    <source>
        <strain evidence="1">KU_202001</strain>
    </source>
</reference>
<sequence length="29" mass="3134">MEADSILGGCQDEAAVNSWLPSLSAWRQV</sequence>
<name>A0ACB9XVI4_CHAAC</name>
<evidence type="ECO:0000313" key="2">
    <source>
        <dbReference type="Proteomes" id="UP001057452"/>
    </source>
</evidence>
<proteinExistence type="predicted"/>
<protein>
    <submittedName>
        <fullName evidence="1">Uncharacterized protein</fullName>
    </submittedName>
</protein>
<comment type="caution">
    <text evidence="1">The sequence shown here is derived from an EMBL/GenBank/DDBJ whole genome shotgun (WGS) entry which is preliminary data.</text>
</comment>